<proteinExistence type="predicted"/>
<name>A0A6G7GPP4_KUEST</name>
<sequence>MSSIVERESSIIIQVDKFYLRKGNVYMVARCRTCGYYRG</sequence>
<reference evidence="1 2" key="1">
    <citation type="submission" date="2020-02" db="EMBL/GenBank/DDBJ databases">
        <title>Newly sequenced genome of strain CSTR1 showed variability in Candidatus Kuenenia stuttgartiensis genomes.</title>
        <authorList>
            <person name="Ding C."/>
            <person name="Adrian L."/>
        </authorList>
    </citation>
    <scope>NUCLEOTIDE SEQUENCE [LARGE SCALE GENOMIC DNA]</scope>
    <source>
        <strain evidence="1 2">CSTR1</strain>
    </source>
</reference>
<gene>
    <name evidence="1" type="ORF">KsCSTR_21380</name>
</gene>
<dbReference type="EMBL" id="CP049055">
    <property type="protein sequence ID" value="QII11516.1"/>
    <property type="molecule type" value="Genomic_DNA"/>
</dbReference>
<dbReference type="AlphaFoldDB" id="A0A6G7GPP4"/>
<accession>A0A6G7GPP4</accession>
<dbReference type="Proteomes" id="UP000501926">
    <property type="component" value="Chromosome"/>
</dbReference>
<evidence type="ECO:0000313" key="2">
    <source>
        <dbReference type="Proteomes" id="UP000501926"/>
    </source>
</evidence>
<protein>
    <submittedName>
        <fullName evidence="1">Uncharacterized protein</fullName>
    </submittedName>
</protein>
<organism evidence="1 2">
    <name type="scientific">Kuenenia stuttgartiensis</name>
    <dbReference type="NCBI Taxonomy" id="174633"/>
    <lineage>
        <taxon>Bacteria</taxon>
        <taxon>Pseudomonadati</taxon>
        <taxon>Planctomycetota</taxon>
        <taxon>Candidatus Brocadiia</taxon>
        <taxon>Candidatus Brocadiales</taxon>
        <taxon>Candidatus Brocadiaceae</taxon>
        <taxon>Candidatus Kuenenia</taxon>
    </lineage>
</organism>
<evidence type="ECO:0000313" key="1">
    <source>
        <dbReference type="EMBL" id="QII11516.1"/>
    </source>
</evidence>